<keyword evidence="2 6" id="KW-0645">Protease</keyword>
<dbReference type="PROSITE" id="PS51257">
    <property type="entry name" value="PROKAR_LIPOPROTEIN"/>
    <property type="match status" value="1"/>
</dbReference>
<dbReference type="InterPro" id="IPR034204">
    <property type="entry name" value="PfSUB1-like_cat_dom"/>
</dbReference>
<dbReference type="CDD" id="cd07473">
    <property type="entry name" value="Peptidases_S8_Subtilisin_like"/>
    <property type="match status" value="1"/>
</dbReference>
<dbReference type="PROSITE" id="PS00137">
    <property type="entry name" value="SUBTILASE_HIS"/>
    <property type="match status" value="1"/>
</dbReference>
<evidence type="ECO:0000256" key="2">
    <source>
        <dbReference type="ARBA" id="ARBA00022670"/>
    </source>
</evidence>
<dbReference type="RefSeq" id="WP_089819930.1">
    <property type="nucleotide sequence ID" value="NZ_FORQ01000002.1"/>
</dbReference>
<evidence type="ECO:0000313" key="10">
    <source>
        <dbReference type="EMBL" id="SFI93542.1"/>
    </source>
</evidence>
<name>A0A1I3M9F0_9FLAO</name>
<dbReference type="InterPro" id="IPR054399">
    <property type="entry name" value="Fervidolysin-like_N_prodom"/>
</dbReference>
<keyword evidence="11" id="KW-1185">Reference proteome</keyword>
<evidence type="ECO:0000256" key="4">
    <source>
        <dbReference type="ARBA" id="ARBA00022825"/>
    </source>
</evidence>
<dbReference type="InterPro" id="IPR036852">
    <property type="entry name" value="Peptidase_S8/S53_dom_sf"/>
</dbReference>
<feature type="domain" description="Fervidolysin-like N-terminal prodomain" evidence="9">
    <location>
        <begin position="53"/>
        <end position="123"/>
    </location>
</feature>
<dbReference type="Pfam" id="PF22148">
    <property type="entry name" value="Fervidolysin_NPro-like"/>
    <property type="match status" value="1"/>
</dbReference>
<dbReference type="InterPro" id="IPR050131">
    <property type="entry name" value="Peptidase_S8_subtilisin-like"/>
</dbReference>
<evidence type="ECO:0000256" key="6">
    <source>
        <dbReference type="PROSITE-ProRule" id="PRU01240"/>
    </source>
</evidence>
<dbReference type="InterPro" id="IPR023828">
    <property type="entry name" value="Peptidase_S8_Ser-AS"/>
</dbReference>
<proteinExistence type="inferred from homology"/>
<dbReference type="InterPro" id="IPR000209">
    <property type="entry name" value="Peptidase_S8/S53_dom"/>
</dbReference>
<feature type="active site" description="Charge relay system" evidence="5 6">
    <location>
        <position position="180"/>
    </location>
</feature>
<keyword evidence="4 6" id="KW-0720">Serine protease</keyword>
<dbReference type="SUPFAM" id="SSF52743">
    <property type="entry name" value="Subtilisin-like"/>
    <property type="match status" value="1"/>
</dbReference>
<dbReference type="PANTHER" id="PTHR43806:SF11">
    <property type="entry name" value="CEREVISIN-RELATED"/>
    <property type="match status" value="1"/>
</dbReference>
<feature type="active site" description="Charge relay system" evidence="5 6">
    <location>
        <position position="237"/>
    </location>
</feature>
<comment type="similarity">
    <text evidence="1 6">Belongs to the peptidase S8 family.</text>
</comment>
<evidence type="ECO:0000313" key="11">
    <source>
        <dbReference type="Proteomes" id="UP000242560"/>
    </source>
</evidence>
<feature type="signal peptide" evidence="7">
    <location>
        <begin position="1"/>
        <end position="19"/>
    </location>
</feature>
<dbReference type="GO" id="GO:0004252">
    <property type="term" value="F:serine-type endopeptidase activity"/>
    <property type="evidence" value="ECO:0007669"/>
    <property type="project" value="UniProtKB-UniRule"/>
</dbReference>
<evidence type="ECO:0000259" key="9">
    <source>
        <dbReference type="Pfam" id="PF22148"/>
    </source>
</evidence>
<gene>
    <name evidence="10" type="ORF">SAMN05421638_1607</name>
</gene>
<dbReference type="EMBL" id="FORQ01000002">
    <property type="protein sequence ID" value="SFI93542.1"/>
    <property type="molecule type" value="Genomic_DNA"/>
</dbReference>
<feature type="active site" description="Charge relay system" evidence="5 6">
    <location>
        <position position="410"/>
    </location>
</feature>
<dbReference type="InterPro" id="IPR015500">
    <property type="entry name" value="Peptidase_S8_subtilisin-rel"/>
</dbReference>
<dbReference type="PANTHER" id="PTHR43806">
    <property type="entry name" value="PEPTIDASE S8"/>
    <property type="match status" value="1"/>
</dbReference>
<sequence>MTKLNFKLALVGAMTMAVASCSSDADRLNSEVAADNYSKVAANTAAFGETEGILIKFKEGTSDSKKQDVFAKIGGKVNEKVLTKMMERKGQKEAVNVVSVSINAFEAISKAKGMAGVEYVEPNYVYQHHATSNDTYFTNGSLWGMYGASTSPANQYGTNAASQWAGGSTGSSNVYIGIIDEGYMYSHEDIAPNAGVNTGEVAGNGVDDDKNGLVDDVYGYDFANGDAQVFDDANDDHGTHVAGTIGAVGGNGKGVAGVVWNVKLLSAKFLGRRGGTTANAIKAVDYFTDLKLRNGINIVATNNSWGGGGFSQALFDAIERANQAGILFVAAAGNESSNNDTTTTGYPSKYTNDNIISVASITNTGALSSFSNYGATTCDIAAPGSGIWSTVPKSSKGKMISAYASYNGTSMATPHVAGAVALYASKHPGSSASQIRGAILSSATPTASCAGKMTTGGRLNVSSF</sequence>
<keyword evidence="7" id="KW-0732">Signal</keyword>
<evidence type="ECO:0000259" key="8">
    <source>
        <dbReference type="Pfam" id="PF00082"/>
    </source>
</evidence>
<evidence type="ECO:0000256" key="1">
    <source>
        <dbReference type="ARBA" id="ARBA00011073"/>
    </source>
</evidence>
<dbReference type="PROSITE" id="PS00138">
    <property type="entry name" value="SUBTILASE_SER"/>
    <property type="match status" value="1"/>
</dbReference>
<dbReference type="Gene3D" id="3.40.50.200">
    <property type="entry name" value="Peptidase S8/S53 domain"/>
    <property type="match status" value="1"/>
</dbReference>
<evidence type="ECO:0000256" key="3">
    <source>
        <dbReference type="ARBA" id="ARBA00022801"/>
    </source>
</evidence>
<dbReference type="AlphaFoldDB" id="A0A1I3M9F0"/>
<reference evidence="11" key="1">
    <citation type="submission" date="2016-10" db="EMBL/GenBank/DDBJ databases">
        <authorList>
            <person name="Varghese N."/>
            <person name="Submissions S."/>
        </authorList>
    </citation>
    <scope>NUCLEOTIDE SEQUENCE [LARGE SCALE GENOMIC DNA]</scope>
    <source>
        <strain evidence="11">DSM 22251</strain>
    </source>
</reference>
<evidence type="ECO:0000256" key="7">
    <source>
        <dbReference type="SAM" id="SignalP"/>
    </source>
</evidence>
<keyword evidence="3 6" id="KW-0378">Hydrolase</keyword>
<feature type="domain" description="Peptidase S8/S53" evidence="8">
    <location>
        <begin position="172"/>
        <end position="445"/>
    </location>
</feature>
<dbReference type="PRINTS" id="PR00723">
    <property type="entry name" value="SUBTILISIN"/>
</dbReference>
<evidence type="ECO:0000256" key="5">
    <source>
        <dbReference type="PIRSR" id="PIRSR615500-1"/>
    </source>
</evidence>
<dbReference type="Pfam" id="PF00082">
    <property type="entry name" value="Peptidase_S8"/>
    <property type="match status" value="1"/>
</dbReference>
<dbReference type="InterPro" id="IPR022398">
    <property type="entry name" value="Peptidase_S8_His-AS"/>
</dbReference>
<dbReference type="Proteomes" id="UP000242560">
    <property type="component" value="Unassembled WGS sequence"/>
</dbReference>
<protein>
    <submittedName>
        <fullName evidence="10">Subtilase family protein</fullName>
    </submittedName>
</protein>
<organism evidence="10 11">
    <name type="scientific">Kaistella treverensis</name>
    <dbReference type="NCBI Taxonomy" id="631455"/>
    <lineage>
        <taxon>Bacteria</taxon>
        <taxon>Pseudomonadati</taxon>
        <taxon>Bacteroidota</taxon>
        <taxon>Flavobacteriia</taxon>
        <taxon>Flavobacteriales</taxon>
        <taxon>Weeksellaceae</taxon>
        <taxon>Chryseobacterium group</taxon>
        <taxon>Kaistella</taxon>
    </lineage>
</organism>
<feature type="chain" id="PRO_5015339489" evidence="7">
    <location>
        <begin position="20"/>
        <end position="464"/>
    </location>
</feature>
<dbReference type="GO" id="GO:0006508">
    <property type="term" value="P:proteolysis"/>
    <property type="evidence" value="ECO:0007669"/>
    <property type="project" value="UniProtKB-KW"/>
</dbReference>
<dbReference type="PROSITE" id="PS51892">
    <property type="entry name" value="SUBTILASE"/>
    <property type="match status" value="1"/>
</dbReference>
<accession>A0A1I3M9F0</accession>